<evidence type="ECO:0000313" key="2">
    <source>
        <dbReference type="EMBL" id="KAJ1125383.1"/>
    </source>
</evidence>
<keyword evidence="3" id="KW-1185">Reference proteome</keyword>
<evidence type="ECO:0000256" key="1">
    <source>
        <dbReference type="SAM" id="MobiDB-lite"/>
    </source>
</evidence>
<feature type="compositionally biased region" description="Polar residues" evidence="1">
    <location>
        <begin position="250"/>
        <end position="260"/>
    </location>
</feature>
<dbReference type="EMBL" id="JANPWB010000011">
    <property type="protein sequence ID" value="KAJ1125383.1"/>
    <property type="molecule type" value="Genomic_DNA"/>
</dbReference>
<organism evidence="2 3">
    <name type="scientific">Pleurodeles waltl</name>
    <name type="common">Iberian ribbed newt</name>
    <dbReference type="NCBI Taxonomy" id="8319"/>
    <lineage>
        <taxon>Eukaryota</taxon>
        <taxon>Metazoa</taxon>
        <taxon>Chordata</taxon>
        <taxon>Craniata</taxon>
        <taxon>Vertebrata</taxon>
        <taxon>Euteleostomi</taxon>
        <taxon>Amphibia</taxon>
        <taxon>Batrachia</taxon>
        <taxon>Caudata</taxon>
        <taxon>Salamandroidea</taxon>
        <taxon>Salamandridae</taxon>
        <taxon>Pleurodelinae</taxon>
        <taxon>Pleurodeles</taxon>
    </lineage>
</organism>
<comment type="caution">
    <text evidence="2">The sequence shown here is derived from an EMBL/GenBank/DDBJ whole genome shotgun (WGS) entry which is preliminary data.</text>
</comment>
<reference evidence="2" key="1">
    <citation type="journal article" date="2022" name="bioRxiv">
        <title>Sequencing and chromosome-scale assembly of the giantPleurodeles waltlgenome.</title>
        <authorList>
            <person name="Brown T."/>
            <person name="Elewa A."/>
            <person name="Iarovenko S."/>
            <person name="Subramanian E."/>
            <person name="Araus A.J."/>
            <person name="Petzold A."/>
            <person name="Susuki M."/>
            <person name="Suzuki K.-i.T."/>
            <person name="Hayashi T."/>
            <person name="Toyoda A."/>
            <person name="Oliveira C."/>
            <person name="Osipova E."/>
            <person name="Leigh N.D."/>
            <person name="Simon A."/>
            <person name="Yun M.H."/>
        </authorList>
    </citation>
    <scope>NUCLEOTIDE SEQUENCE</scope>
    <source>
        <strain evidence="2">20211129_DDA</strain>
        <tissue evidence="2">Liver</tissue>
    </source>
</reference>
<protein>
    <submittedName>
        <fullName evidence="2">Uncharacterized protein</fullName>
    </submittedName>
</protein>
<feature type="region of interest" description="Disordered" evidence="1">
    <location>
        <begin position="214"/>
        <end position="286"/>
    </location>
</feature>
<dbReference type="AlphaFoldDB" id="A0AAV7PHY9"/>
<evidence type="ECO:0000313" key="3">
    <source>
        <dbReference type="Proteomes" id="UP001066276"/>
    </source>
</evidence>
<sequence length="286" mass="31710">METPEKIASEVPDSEASKTENLNGSKMEDDPLEVERTLVNLLLGAAKVVHLLCHAAEQVNDSTEDPRAMQALAVSKEVFLNAQKIGYHLLAQLKYSDFESLFKSQQPFPVGYQDFQRFMLECESGLQNQPSDEDTKFRSANCCNLCGLSLGPYDGAPCKTENYKPAVAANVCFHDQDTGVDVAGSHQLALRSRSPSFHKQLEALRIEEHMGGMYITERRRSPRRSPSSGTDGMSPLVSEEEFSSMKPVSLSPSRKSSTKFLNKLMRRSKPEGLECESEPIDGKGAW</sequence>
<dbReference type="Proteomes" id="UP001066276">
    <property type="component" value="Chromosome 7"/>
</dbReference>
<gene>
    <name evidence="2" type="ORF">NDU88_003815</name>
</gene>
<proteinExistence type="predicted"/>
<name>A0AAV7PHY9_PLEWA</name>
<feature type="region of interest" description="Disordered" evidence="1">
    <location>
        <begin position="1"/>
        <end position="29"/>
    </location>
</feature>
<accession>A0AAV7PHY9</accession>